<feature type="signal peptide" evidence="1">
    <location>
        <begin position="1"/>
        <end position="19"/>
    </location>
</feature>
<feature type="chain" id="PRO_5003238204" description="Thioredoxin domain-containing protein" evidence="1">
    <location>
        <begin position="20"/>
        <end position="686"/>
    </location>
</feature>
<evidence type="ECO:0000256" key="1">
    <source>
        <dbReference type="SAM" id="SignalP"/>
    </source>
</evidence>
<dbReference type="STRING" id="6669.E9HLU2"/>
<dbReference type="eggNOG" id="KOG0190">
    <property type="taxonomic scope" value="Eukaryota"/>
</dbReference>
<accession>E9HLU2</accession>
<dbReference type="InterPro" id="IPR036249">
    <property type="entry name" value="Thioredoxin-like_sf"/>
</dbReference>
<protein>
    <recommendedName>
        <fullName evidence="4">Thioredoxin domain-containing protein</fullName>
    </recommendedName>
</protein>
<gene>
    <name evidence="2" type="ORF">DAPPUDRAFT_331217</name>
</gene>
<dbReference type="OMA" id="DFIRQFY"/>
<keyword evidence="3" id="KW-1185">Reference proteome</keyword>
<dbReference type="AlphaFoldDB" id="E9HLU2"/>
<dbReference type="Gene3D" id="3.40.30.10">
    <property type="entry name" value="Glutaredoxin"/>
    <property type="match status" value="2"/>
</dbReference>
<dbReference type="KEGG" id="dpx:DAPPUDRAFT_331217"/>
<name>E9HLU2_DAPPU</name>
<proteinExistence type="predicted"/>
<dbReference type="Proteomes" id="UP000000305">
    <property type="component" value="Unassembled WGS sequence"/>
</dbReference>
<evidence type="ECO:0000313" key="3">
    <source>
        <dbReference type="Proteomes" id="UP000000305"/>
    </source>
</evidence>
<keyword evidence="1" id="KW-0732">Signal</keyword>
<dbReference type="InterPro" id="IPR052792">
    <property type="entry name" value="Thioredoxin_dom-contain_11"/>
</dbReference>
<evidence type="ECO:0008006" key="4">
    <source>
        <dbReference type="Google" id="ProtNLM"/>
    </source>
</evidence>
<sequence>MRYLGEIFVVILFVFTSYASLQKGSLKIQSQSPPVPLLNSNATVSDFYGGDITTPFTTVLHSDVSLVMYYAPWDFDSQLAIHDFEKIAKKYKGQVFCSSINCWVSNGACKKTFPKLRSFPLILGYVGGTKGVQYRGPLQYEYLDKFVQSLLKPLKRIETVADLYKLLTQSTAVVTGYFNFDSVKPNGFYSFYLASLRNLEYDAHESIAFAIATNPNAANRLGINLITTSQQFDVRLHLWNETLIYPHNENTIDVPRFLQWIHYRSHSPIQFIWPSCRKNQVIQHYLIEQQRPSLILFTSTLTPSYQTLMVKEVAFDYNNCAFSLRIARLIEEIQRQRYAMETSRLAAERQCSIFEKERECGLSNTSLYINASITTDSSVEKTCGFSFEPTLFKFQGLGCRYSSKEIRQNANIALIVDPKAESHYIMSQTLSKENLENFIVNYMENSLRRFQRSHQKSKLCPPDRVCLEEISTDEFEKVVLDPSHDVIVFYRKNGCVFCEVGARFFLKLSLMFSLSAASFLENTDLRQIRFATINAEENDLPWQFTVDKYPSIVFYPAYRKSESRLYPHNLELNEANLLNFTLSQLSIKNRVSWFIHFCRDTPCLQEAHRQIDAQIVIIDRQIRIFRNRLLWSIDDDRASMEELRGWVRERHFFKELSYSVRKTVVGILRRMNRDGYPNGVRINAAE</sequence>
<dbReference type="SUPFAM" id="SSF52833">
    <property type="entry name" value="Thioredoxin-like"/>
    <property type="match status" value="2"/>
</dbReference>
<reference evidence="2 3" key="1">
    <citation type="journal article" date="2011" name="Science">
        <title>The ecoresponsive genome of Daphnia pulex.</title>
        <authorList>
            <person name="Colbourne J.K."/>
            <person name="Pfrender M.E."/>
            <person name="Gilbert D."/>
            <person name="Thomas W.K."/>
            <person name="Tucker A."/>
            <person name="Oakley T.H."/>
            <person name="Tokishita S."/>
            <person name="Aerts A."/>
            <person name="Arnold G.J."/>
            <person name="Basu M.K."/>
            <person name="Bauer D.J."/>
            <person name="Caceres C.E."/>
            <person name="Carmel L."/>
            <person name="Casola C."/>
            <person name="Choi J.H."/>
            <person name="Detter J.C."/>
            <person name="Dong Q."/>
            <person name="Dusheyko S."/>
            <person name="Eads B.D."/>
            <person name="Frohlich T."/>
            <person name="Geiler-Samerotte K.A."/>
            <person name="Gerlach D."/>
            <person name="Hatcher P."/>
            <person name="Jogdeo S."/>
            <person name="Krijgsveld J."/>
            <person name="Kriventseva E.V."/>
            <person name="Kultz D."/>
            <person name="Laforsch C."/>
            <person name="Lindquist E."/>
            <person name="Lopez J."/>
            <person name="Manak J.R."/>
            <person name="Muller J."/>
            <person name="Pangilinan J."/>
            <person name="Patwardhan R.P."/>
            <person name="Pitluck S."/>
            <person name="Pritham E.J."/>
            <person name="Rechtsteiner A."/>
            <person name="Rho M."/>
            <person name="Rogozin I.B."/>
            <person name="Sakarya O."/>
            <person name="Salamov A."/>
            <person name="Schaack S."/>
            <person name="Shapiro H."/>
            <person name="Shiga Y."/>
            <person name="Skalitzky C."/>
            <person name="Smith Z."/>
            <person name="Souvorov A."/>
            <person name="Sung W."/>
            <person name="Tang Z."/>
            <person name="Tsuchiya D."/>
            <person name="Tu H."/>
            <person name="Vos H."/>
            <person name="Wang M."/>
            <person name="Wolf Y.I."/>
            <person name="Yamagata H."/>
            <person name="Yamada T."/>
            <person name="Ye Y."/>
            <person name="Shaw J.R."/>
            <person name="Andrews J."/>
            <person name="Crease T.J."/>
            <person name="Tang H."/>
            <person name="Lucas S.M."/>
            <person name="Robertson H.M."/>
            <person name="Bork P."/>
            <person name="Koonin E.V."/>
            <person name="Zdobnov E.M."/>
            <person name="Grigoriev I.V."/>
            <person name="Lynch M."/>
            <person name="Boore J.L."/>
        </authorList>
    </citation>
    <scope>NUCLEOTIDE SEQUENCE [LARGE SCALE GENOMIC DNA]</scope>
</reference>
<dbReference type="PhylomeDB" id="E9HLU2"/>
<dbReference type="PANTHER" id="PTHR46497:SF1">
    <property type="entry name" value="THIOREDOXIN DOMAIN-CONTAINING PROTEIN 11"/>
    <property type="match status" value="1"/>
</dbReference>
<dbReference type="EMBL" id="GL732681">
    <property type="protein sequence ID" value="EFX67296.1"/>
    <property type="molecule type" value="Genomic_DNA"/>
</dbReference>
<dbReference type="PANTHER" id="PTHR46497">
    <property type="entry name" value="THIOREDOXIN DOMAIN-CONTAINING PROTEIN 11"/>
    <property type="match status" value="1"/>
</dbReference>
<organism evidence="2 3">
    <name type="scientific">Daphnia pulex</name>
    <name type="common">Water flea</name>
    <dbReference type="NCBI Taxonomy" id="6669"/>
    <lineage>
        <taxon>Eukaryota</taxon>
        <taxon>Metazoa</taxon>
        <taxon>Ecdysozoa</taxon>
        <taxon>Arthropoda</taxon>
        <taxon>Crustacea</taxon>
        <taxon>Branchiopoda</taxon>
        <taxon>Diplostraca</taxon>
        <taxon>Cladocera</taxon>
        <taxon>Anomopoda</taxon>
        <taxon>Daphniidae</taxon>
        <taxon>Daphnia</taxon>
    </lineage>
</organism>
<dbReference type="InParanoid" id="E9HLU2"/>
<evidence type="ECO:0000313" key="2">
    <source>
        <dbReference type="EMBL" id="EFX67296.1"/>
    </source>
</evidence>
<dbReference type="FunCoup" id="E9HLU2">
    <property type="interactions" value="508"/>
</dbReference>
<dbReference type="OrthoDB" id="6341258at2759"/>
<dbReference type="HOGENOM" id="CLU_010764_0_0_1"/>